<dbReference type="AlphaFoldDB" id="A0A2U3P1U8"/>
<dbReference type="Gene3D" id="1.20.120.650">
    <property type="entry name" value="Colicin D"/>
    <property type="match status" value="1"/>
</dbReference>
<evidence type="ECO:0000259" key="1">
    <source>
        <dbReference type="Pfam" id="PF09204"/>
    </source>
</evidence>
<dbReference type="STRING" id="1841860.GCA_900157375_05585"/>
<dbReference type="Pfam" id="PF09204">
    <property type="entry name" value="Colicin_immun"/>
    <property type="match status" value="1"/>
</dbReference>
<reference evidence="2 3" key="1">
    <citation type="submission" date="2017-01" db="EMBL/GenBank/DDBJ databases">
        <authorList>
            <consortium name="Urmite Genomes"/>
        </authorList>
    </citation>
    <scope>NUCLEOTIDE SEQUENCE [LARGE SCALE GENOMIC DNA]</scope>
    <source>
        <strain evidence="2 3">AB57</strain>
    </source>
</reference>
<keyword evidence="3" id="KW-1185">Reference proteome</keyword>
<dbReference type="EMBL" id="FUFA01000006">
    <property type="protein sequence ID" value="SPM37733.1"/>
    <property type="molecule type" value="Genomic_DNA"/>
</dbReference>
<name>A0A2U3P1U8_9MYCO</name>
<gene>
    <name evidence="2" type="ORF">MRAB57_5582</name>
</gene>
<dbReference type="GO" id="GO:0030153">
    <property type="term" value="P:bacteriocin immunity"/>
    <property type="evidence" value="ECO:0007669"/>
    <property type="project" value="InterPro"/>
</dbReference>
<evidence type="ECO:0000313" key="3">
    <source>
        <dbReference type="Proteomes" id="UP000240988"/>
    </source>
</evidence>
<dbReference type="GO" id="GO:0015643">
    <property type="term" value="F:toxic substance binding"/>
    <property type="evidence" value="ECO:0007669"/>
    <property type="project" value="InterPro"/>
</dbReference>
<dbReference type="RefSeq" id="WP_077090219.1">
    <property type="nucleotide sequence ID" value="NZ_LT721901.1"/>
</dbReference>
<sequence length="87" mass="10129">MTEKYKDLISRFINRRISAEEFESAYLVLFKNDNDQVSGTEFNTLEKLFFAIDDYVADPKLRKAVHGLDGEQLRASARDTYQMLYPA</sequence>
<accession>A0A2U3P1U8</accession>
<dbReference type="InterPro" id="IPR015287">
    <property type="entry name" value="Colicin_D_immunity_dom"/>
</dbReference>
<protein>
    <recommendedName>
        <fullName evidence="1">Colicin D immunity protein domain-containing protein</fullName>
    </recommendedName>
</protein>
<feature type="domain" description="Colicin D immunity protein" evidence="1">
    <location>
        <begin position="1"/>
        <end position="82"/>
    </location>
</feature>
<evidence type="ECO:0000313" key="2">
    <source>
        <dbReference type="EMBL" id="SPM37733.1"/>
    </source>
</evidence>
<proteinExistence type="predicted"/>
<dbReference type="Proteomes" id="UP000240988">
    <property type="component" value="Unassembled WGS sequence"/>
</dbReference>
<dbReference type="InterPro" id="IPR036471">
    <property type="entry name" value="Colicin_D_sf"/>
</dbReference>
<dbReference type="OrthoDB" id="4629499at2"/>
<organism evidence="2 3">
    <name type="scientific">Mycobacterium rhizamassiliense</name>
    <dbReference type="NCBI Taxonomy" id="1841860"/>
    <lineage>
        <taxon>Bacteria</taxon>
        <taxon>Bacillati</taxon>
        <taxon>Actinomycetota</taxon>
        <taxon>Actinomycetes</taxon>
        <taxon>Mycobacteriales</taxon>
        <taxon>Mycobacteriaceae</taxon>
        <taxon>Mycobacterium</taxon>
    </lineage>
</organism>